<sequence length="18" mass="2273">MLYVCGLTENRHFIYIWN</sequence>
<name>A0A0B0N705_GOSAR</name>
<proteinExistence type="predicted"/>
<evidence type="ECO:0000313" key="2">
    <source>
        <dbReference type="Proteomes" id="UP000032142"/>
    </source>
</evidence>
<accession>A0A0B0N705</accession>
<evidence type="ECO:0000313" key="1">
    <source>
        <dbReference type="EMBL" id="KHG10258.1"/>
    </source>
</evidence>
<keyword evidence="2" id="KW-1185">Reference proteome</keyword>
<dbReference type="AlphaFoldDB" id="A0A0B0N705"/>
<protein>
    <submittedName>
        <fullName evidence="1">Uncharacterized protein</fullName>
    </submittedName>
</protein>
<gene>
    <name evidence="1" type="ORF">F383_11414</name>
</gene>
<organism evidence="1 2">
    <name type="scientific">Gossypium arboreum</name>
    <name type="common">Tree cotton</name>
    <name type="synonym">Gossypium nanking</name>
    <dbReference type="NCBI Taxonomy" id="29729"/>
    <lineage>
        <taxon>Eukaryota</taxon>
        <taxon>Viridiplantae</taxon>
        <taxon>Streptophyta</taxon>
        <taxon>Embryophyta</taxon>
        <taxon>Tracheophyta</taxon>
        <taxon>Spermatophyta</taxon>
        <taxon>Magnoliopsida</taxon>
        <taxon>eudicotyledons</taxon>
        <taxon>Gunneridae</taxon>
        <taxon>Pentapetalae</taxon>
        <taxon>rosids</taxon>
        <taxon>malvids</taxon>
        <taxon>Malvales</taxon>
        <taxon>Malvaceae</taxon>
        <taxon>Malvoideae</taxon>
        <taxon>Gossypium</taxon>
    </lineage>
</organism>
<dbReference type="Proteomes" id="UP000032142">
    <property type="component" value="Unassembled WGS sequence"/>
</dbReference>
<reference evidence="2" key="1">
    <citation type="submission" date="2014-09" db="EMBL/GenBank/DDBJ databases">
        <authorList>
            <person name="Mudge J."/>
            <person name="Ramaraj T."/>
            <person name="Lindquist I.E."/>
            <person name="Bharti A.K."/>
            <person name="Sundararajan A."/>
            <person name="Cameron C.T."/>
            <person name="Woodward J.E."/>
            <person name="May G.D."/>
            <person name="Brubaker C."/>
            <person name="Broadhvest J."/>
            <person name="Wilkins T.A."/>
        </authorList>
    </citation>
    <scope>NUCLEOTIDE SEQUENCE</scope>
    <source>
        <strain evidence="2">cv. AKA8401</strain>
    </source>
</reference>
<dbReference type="EMBL" id="KN393464">
    <property type="protein sequence ID" value="KHG10258.1"/>
    <property type="molecule type" value="Genomic_DNA"/>
</dbReference>